<protein>
    <submittedName>
        <fullName evidence="1">Uncharacterized protein</fullName>
    </submittedName>
</protein>
<sequence>MEDSLMGKLQNGFCLSNVSIDIKKQWTTSRQYLRVSQKPFRAWKARFPNEILDFSGLN</sequence>
<comment type="caution">
    <text evidence="1">The sequence shown here is derived from an EMBL/GenBank/DDBJ whole genome shotgun (WGS) entry which is preliminary data.</text>
</comment>
<gene>
    <name evidence="1" type="ORF">PGT21_017268</name>
</gene>
<keyword evidence="2" id="KW-1185">Reference proteome</keyword>
<proteinExistence type="predicted"/>
<accession>A0A5B0QIQ8</accession>
<dbReference type="EMBL" id="VSWC01000015">
    <property type="protein sequence ID" value="KAA1112969.1"/>
    <property type="molecule type" value="Genomic_DNA"/>
</dbReference>
<dbReference type="Proteomes" id="UP000324748">
    <property type="component" value="Unassembled WGS sequence"/>
</dbReference>
<evidence type="ECO:0000313" key="1">
    <source>
        <dbReference type="EMBL" id="KAA1112969.1"/>
    </source>
</evidence>
<organism evidence="1 2">
    <name type="scientific">Puccinia graminis f. sp. tritici</name>
    <dbReference type="NCBI Taxonomy" id="56615"/>
    <lineage>
        <taxon>Eukaryota</taxon>
        <taxon>Fungi</taxon>
        <taxon>Dikarya</taxon>
        <taxon>Basidiomycota</taxon>
        <taxon>Pucciniomycotina</taxon>
        <taxon>Pucciniomycetes</taxon>
        <taxon>Pucciniales</taxon>
        <taxon>Pucciniaceae</taxon>
        <taxon>Puccinia</taxon>
    </lineage>
</organism>
<name>A0A5B0QIQ8_PUCGR</name>
<evidence type="ECO:0000313" key="2">
    <source>
        <dbReference type="Proteomes" id="UP000324748"/>
    </source>
</evidence>
<reference evidence="1 2" key="1">
    <citation type="submission" date="2019-05" db="EMBL/GenBank/DDBJ databases">
        <title>Emergence of the Ug99 lineage of the wheat stem rust pathogen through somatic hybridization.</title>
        <authorList>
            <person name="Li F."/>
            <person name="Upadhyaya N.M."/>
            <person name="Sperschneider J."/>
            <person name="Matny O."/>
            <person name="Nguyen-Phuc H."/>
            <person name="Mago R."/>
            <person name="Raley C."/>
            <person name="Miller M.E."/>
            <person name="Silverstein K.A.T."/>
            <person name="Henningsen E."/>
            <person name="Hirsch C.D."/>
            <person name="Visser B."/>
            <person name="Pretorius Z.A."/>
            <person name="Steffenson B.J."/>
            <person name="Schwessinger B."/>
            <person name="Dodds P.N."/>
            <person name="Figueroa M."/>
        </authorList>
    </citation>
    <scope>NUCLEOTIDE SEQUENCE [LARGE SCALE GENOMIC DNA]</scope>
    <source>
        <strain evidence="1">21-0</strain>
    </source>
</reference>
<dbReference type="AlphaFoldDB" id="A0A5B0QIQ8"/>